<name>A0A7Y2E6L0_UNCEI</name>
<dbReference type="AlphaFoldDB" id="A0A7Y2E6L0"/>
<organism evidence="2 3">
    <name type="scientific">Eiseniibacteriota bacterium</name>
    <dbReference type="NCBI Taxonomy" id="2212470"/>
    <lineage>
        <taxon>Bacteria</taxon>
        <taxon>Candidatus Eiseniibacteriota</taxon>
    </lineage>
</organism>
<protein>
    <submittedName>
        <fullName evidence="2">Uncharacterized protein</fullName>
    </submittedName>
</protein>
<dbReference type="Proteomes" id="UP000547674">
    <property type="component" value="Unassembled WGS sequence"/>
</dbReference>
<gene>
    <name evidence="2" type="ORF">HKN21_05095</name>
</gene>
<feature type="signal peptide" evidence="1">
    <location>
        <begin position="1"/>
        <end position="23"/>
    </location>
</feature>
<dbReference type="EMBL" id="JABDJR010000191">
    <property type="protein sequence ID" value="NNF06116.1"/>
    <property type="molecule type" value="Genomic_DNA"/>
</dbReference>
<evidence type="ECO:0000313" key="2">
    <source>
        <dbReference type="EMBL" id="NNF06116.1"/>
    </source>
</evidence>
<feature type="chain" id="PRO_5030593171" evidence="1">
    <location>
        <begin position="24"/>
        <end position="77"/>
    </location>
</feature>
<reference evidence="2 3" key="1">
    <citation type="submission" date="2020-03" db="EMBL/GenBank/DDBJ databases">
        <title>Metabolic flexibility allows generalist bacteria to become dominant in a frequently disturbed ecosystem.</title>
        <authorList>
            <person name="Chen Y.-J."/>
            <person name="Leung P.M."/>
            <person name="Bay S.K."/>
            <person name="Hugenholtz P."/>
            <person name="Kessler A.J."/>
            <person name="Shelley G."/>
            <person name="Waite D.W."/>
            <person name="Cook P.L."/>
            <person name="Greening C."/>
        </authorList>
    </citation>
    <scope>NUCLEOTIDE SEQUENCE [LARGE SCALE GENOMIC DNA]</scope>
    <source>
        <strain evidence="2">SS_bin_28</strain>
    </source>
</reference>
<proteinExistence type="predicted"/>
<sequence>MTKVFTTLFVCLLLQGLVAVSSANELTTASSLIQGFAWEDDKGRLHRDWRERQIWEKTEYRLVEHEGQTVLRAEAQA</sequence>
<evidence type="ECO:0000256" key="1">
    <source>
        <dbReference type="SAM" id="SignalP"/>
    </source>
</evidence>
<feature type="non-terminal residue" evidence="2">
    <location>
        <position position="77"/>
    </location>
</feature>
<keyword evidence="1" id="KW-0732">Signal</keyword>
<evidence type="ECO:0000313" key="3">
    <source>
        <dbReference type="Proteomes" id="UP000547674"/>
    </source>
</evidence>
<accession>A0A7Y2E6L0</accession>
<comment type="caution">
    <text evidence="2">The sequence shown here is derived from an EMBL/GenBank/DDBJ whole genome shotgun (WGS) entry which is preliminary data.</text>
</comment>